<organism evidence="12 13">
    <name type="scientific">Owenia fusiformis</name>
    <name type="common">Polychaete worm</name>
    <dbReference type="NCBI Taxonomy" id="6347"/>
    <lineage>
        <taxon>Eukaryota</taxon>
        <taxon>Metazoa</taxon>
        <taxon>Spiralia</taxon>
        <taxon>Lophotrochozoa</taxon>
        <taxon>Annelida</taxon>
        <taxon>Polychaeta</taxon>
        <taxon>Sedentaria</taxon>
        <taxon>Canalipalpata</taxon>
        <taxon>Sabellida</taxon>
        <taxon>Oweniida</taxon>
        <taxon>Oweniidae</taxon>
        <taxon>Owenia</taxon>
    </lineage>
</organism>
<keyword evidence="6" id="KW-0333">Golgi apparatus</keyword>
<accession>A0A8J1U4A6</accession>
<dbReference type="PANTHER" id="PTHR12961">
    <property type="entry name" value="CONSERVED OLIGOMERIC GOLGI COMPLEX COMPONENT 2"/>
    <property type="match status" value="1"/>
</dbReference>
<comment type="subcellular location">
    <subcellularLocation>
        <location evidence="1">Golgi apparatus membrane</location>
        <topology evidence="1">Peripheral membrane protein</topology>
    </subcellularLocation>
</comment>
<dbReference type="Pfam" id="PF06148">
    <property type="entry name" value="COG2_N"/>
    <property type="match status" value="1"/>
</dbReference>
<feature type="compositionally biased region" description="Low complexity" evidence="9">
    <location>
        <begin position="468"/>
        <end position="485"/>
    </location>
</feature>
<evidence type="ECO:0000256" key="1">
    <source>
        <dbReference type="ARBA" id="ARBA00004395"/>
    </source>
</evidence>
<dbReference type="Pfam" id="PF12022">
    <property type="entry name" value="COG2_C"/>
    <property type="match status" value="1"/>
</dbReference>
<evidence type="ECO:0000256" key="2">
    <source>
        <dbReference type="ARBA" id="ARBA00007603"/>
    </source>
</evidence>
<dbReference type="OrthoDB" id="332281at2759"/>
<evidence type="ECO:0000259" key="11">
    <source>
        <dbReference type="Pfam" id="PF12022"/>
    </source>
</evidence>
<name>A0A8J1U4A6_OWEFU</name>
<dbReference type="AlphaFoldDB" id="A0A8J1U4A6"/>
<reference evidence="12" key="1">
    <citation type="submission" date="2022-03" db="EMBL/GenBank/DDBJ databases">
        <authorList>
            <person name="Martin C."/>
        </authorList>
    </citation>
    <scope>NUCLEOTIDE SEQUENCE</scope>
</reference>
<keyword evidence="13" id="KW-1185">Reference proteome</keyword>
<evidence type="ECO:0000256" key="8">
    <source>
        <dbReference type="ARBA" id="ARBA00031344"/>
    </source>
</evidence>
<dbReference type="GO" id="GO:0000139">
    <property type="term" value="C:Golgi membrane"/>
    <property type="evidence" value="ECO:0007669"/>
    <property type="project" value="UniProtKB-SubCell"/>
</dbReference>
<evidence type="ECO:0000256" key="6">
    <source>
        <dbReference type="ARBA" id="ARBA00023034"/>
    </source>
</evidence>
<dbReference type="InterPro" id="IPR024603">
    <property type="entry name" value="COG_complex_COG2_C"/>
</dbReference>
<dbReference type="EMBL" id="CAIIXF020000008">
    <property type="protein sequence ID" value="CAH1791000.1"/>
    <property type="molecule type" value="Genomic_DNA"/>
</dbReference>
<keyword evidence="4" id="KW-0813">Transport</keyword>
<comment type="similarity">
    <text evidence="2">Belongs to the COG2 family.</text>
</comment>
<dbReference type="Proteomes" id="UP000749559">
    <property type="component" value="Unassembled WGS sequence"/>
</dbReference>
<dbReference type="GO" id="GO:0006891">
    <property type="term" value="P:intra-Golgi vesicle-mediated transport"/>
    <property type="evidence" value="ECO:0007669"/>
    <property type="project" value="TreeGrafter"/>
</dbReference>
<evidence type="ECO:0000313" key="12">
    <source>
        <dbReference type="EMBL" id="CAH1791000.1"/>
    </source>
</evidence>
<protein>
    <recommendedName>
        <fullName evidence="3">Conserved oligomeric Golgi complex subunit 2</fullName>
    </recommendedName>
    <alternativeName>
        <fullName evidence="8">Component of oligomeric Golgi complex 2</fullName>
    </alternativeName>
</protein>
<evidence type="ECO:0000256" key="5">
    <source>
        <dbReference type="ARBA" id="ARBA00022927"/>
    </source>
</evidence>
<dbReference type="GO" id="GO:0015031">
    <property type="term" value="P:protein transport"/>
    <property type="evidence" value="ECO:0007669"/>
    <property type="project" value="UniProtKB-KW"/>
</dbReference>
<dbReference type="GO" id="GO:0007030">
    <property type="term" value="P:Golgi organization"/>
    <property type="evidence" value="ECO:0007669"/>
    <property type="project" value="InterPro"/>
</dbReference>
<proteinExistence type="inferred from homology"/>
<keyword evidence="5" id="KW-0653">Protein transport</keyword>
<keyword evidence="7" id="KW-0472">Membrane</keyword>
<gene>
    <name evidence="12" type="ORF">OFUS_LOCUS16142</name>
</gene>
<feature type="region of interest" description="Disordered" evidence="9">
    <location>
        <begin position="468"/>
        <end position="490"/>
    </location>
</feature>
<evidence type="ECO:0000256" key="7">
    <source>
        <dbReference type="ARBA" id="ARBA00023136"/>
    </source>
</evidence>
<feature type="domain" description="Conserved oligomeric Golgi complex subunit 2 N-terminal" evidence="10">
    <location>
        <begin position="17"/>
        <end position="90"/>
    </location>
</feature>
<evidence type="ECO:0000256" key="4">
    <source>
        <dbReference type="ARBA" id="ARBA00022448"/>
    </source>
</evidence>
<dbReference type="PANTHER" id="PTHR12961:SF0">
    <property type="entry name" value="CONSERVED OLIGOMERIC GOLGI COMPLEX SUBUNIT 2"/>
    <property type="match status" value="1"/>
</dbReference>
<dbReference type="InterPro" id="IPR009316">
    <property type="entry name" value="COG2"/>
</dbReference>
<dbReference type="GO" id="GO:0017119">
    <property type="term" value="C:Golgi transport complex"/>
    <property type="evidence" value="ECO:0007669"/>
    <property type="project" value="TreeGrafter"/>
</dbReference>
<feature type="domain" description="COG complex component COG2 C-terminal" evidence="11">
    <location>
        <begin position="377"/>
        <end position="683"/>
    </location>
</feature>
<comment type="caution">
    <text evidence="12">The sequence shown here is derived from an EMBL/GenBank/DDBJ whole genome shotgun (WGS) entry which is preliminary data.</text>
</comment>
<evidence type="ECO:0000259" key="10">
    <source>
        <dbReference type="Pfam" id="PF06148"/>
    </source>
</evidence>
<dbReference type="InterPro" id="IPR024602">
    <property type="entry name" value="COG_su2_N"/>
</dbReference>
<evidence type="ECO:0000313" key="13">
    <source>
        <dbReference type="Proteomes" id="UP000749559"/>
    </source>
</evidence>
<sequence length="719" mass="81721">MSADSGKNPLPSGPSNLCFNKEEFMKNDFNTDQFVMECRRHVSLETLRDDLLVYLKVLRSAMIELINKDYADFVNLSTNLVGMDKAIGNLSTPLGQLKEEVLSVQKSMDDAMEHIEEKMKRQKQIRDQKVCLQRLMSVSASVEKMERLLGIAEDHGSGTQYTGELTGHLIERVASEFNKLQFNVNKTRGHPLVETIRPRISNITTTLQYSLEGSFRDSLDQGQTDILRQCLRIYGTIDKMRDAEALFRQHIVRPYMQEVLTEQYIQANPHGLRGMYNKALEFIPKHCKQLKEVTSGTAPGSEAVKGYDFLVNSVWPEIVSNIEARTPSIFAPGNPDVFHEKYTISMDFVDRFERQCGSQASVKRLRAHPSFSTFMTKWSLPVYFQIRFQDIAGSFELALETGLNNAAEDSKYHLHATDVLATCLRKCWQNDVFLIPLCHRFWKLTLQHLSRYATWIEEVKNDELNRKPVVPKAKKPGVGEQVAEPEGPPPPPPITMGQIVCLVTDAELICNQISEMFDEIMSPKLALIGCHDNPLLTESLNESKVMILAPLPVFNEYIVDDITNQCSVHLKLVNDIPRLYRKTNRDIPSKASNYICNIYKPIKIFVSEHQGALSKDKQIEIITCVLNNILKSYYGITSDLLTSVKKMEDSLKRLKKARKTDKSAGTTGMSDDDKIRLQLSIDVTEFKNQFEELNLEASKVEDFKKMQDLVESARTGVTT</sequence>
<evidence type="ECO:0000256" key="9">
    <source>
        <dbReference type="SAM" id="MobiDB-lite"/>
    </source>
</evidence>
<evidence type="ECO:0000256" key="3">
    <source>
        <dbReference type="ARBA" id="ARBA00020977"/>
    </source>
</evidence>